<comment type="caution">
    <text evidence="8">The sequence shown here is derived from an EMBL/GenBank/DDBJ whole genome shotgun (WGS) entry which is preliminary data.</text>
</comment>
<protein>
    <recommendedName>
        <fullName evidence="7">Agouti domain-containing protein</fullName>
    </recommendedName>
</protein>
<dbReference type="InterPro" id="IPR007733">
    <property type="entry name" value="Agouti"/>
</dbReference>
<evidence type="ECO:0000256" key="1">
    <source>
        <dbReference type="ARBA" id="ARBA00004613"/>
    </source>
</evidence>
<comment type="caution">
    <text evidence="6">Lacks conserved residue(s) required for the propagation of feature annotation.</text>
</comment>
<dbReference type="PANTHER" id="PTHR16551">
    <property type="entry name" value="AGOUTI RELATED"/>
    <property type="match status" value="1"/>
</dbReference>
<dbReference type="GO" id="GO:0070996">
    <property type="term" value="F:type 1 melanocortin receptor binding"/>
    <property type="evidence" value="ECO:0007669"/>
    <property type="project" value="TreeGrafter"/>
</dbReference>
<dbReference type="AlphaFoldDB" id="A0A6A5E9R1"/>
<keyword evidence="4" id="KW-0960">Knottin</keyword>
<evidence type="ECO:0000256" key="5">
    <source>
        <dbReference type="ARBA" id="ARBA00023157"/>
    </source>
</evidence>
<dbReference type="GO" id="GO:0007218">
    <property type="term" value="P:neuropeptide signaling pathway"/>
    <property type="evidence" value="ECO:0007669"/>
    <property type="project" value="TreeGrafter"/>
</dbReference>
<dbReference type="EMBL" id="VHII01000022">
    <property type="protein sequence ID" value="KAF1372804.1"/>
    <property type="molecule type" value="Genomic_DNA"/>
</dbReference>
<dbReference type="GO" id="GO:0009755">
    <property type="term" value="P:hormone-mediated signaling pathway"/>
    <property type="evidence" value="ECO:0007669"/>
    <property type="project" value="InterPro"/>
</dbReference>
<dbReference type="InterPro" id="IPR036836">
    <property type="entry name" value="Agouti_dom_sf"/>
</dbReference>
<keyword evidence="9" id="KW-1185">Reference proteome</keyword>
<dbReference type="GO" id="GO:0008343">
    <property type="term" value="P:adult feeding behavior"/>
    <property type="evidence" value="ECO:0007669"/>
    <property type="project" value="TreeGrafter"/>
</dbReference>
<evidence type="ECO:0000256" key="2">
    <source>
        <dbReference type="ARBA" id="ARBA00022525"/>
    </source>
</evidence>
<dbReference type="SMART" id="SM00792">
    <property type="entry name" value="Agouti"/>
    <property type="match status" value="1"/>
</dbReference>
<evidence type="ECO:0000313" key="8">
    <source>
        <dbReference type="EMBL" id="KAF1372804.1"/>
    </source>
</evidence>
<dbReference type="GO" id="GO:0005615">
    <property type="term" value="C:extracellular space"/>
    <property type="evidence" value="ECO:0007669"/>
    <property type="project" value="TreeGrafter"/>
</dbReference>
<gene>
    <name evidence="8" type="ORF">PFLUV_G00253670</name>
</gene>
<accession>A0A6A5E9R1</accession>
<proteinExistence type="predicted"/>
<keyword evidence="5 6" id="KW-1015">Disulfide bond</keyword>
<name>A0A6A5E9R1_PERFL</name>
<feature type="disulfide bond" evidence="6">
    <location>
        <begin position="176"/>
        <end position="183"/>
    </location>
</feature>
<evidence type="ECO:0000259" key="7">
    <source>
        <dbReference type="PROSITE" id="PS51150"/>
    </source>
</evidence>
<dbReference type="GO" id="GO:2000253">
    <property type="term" value="P:positive regulation of feeding behavior"/>
    <property type="evidence" value="ECO:0007669"/>
    <property type="project" value="TreeGrafter"/>
</dbReference>
<reference evidence="8 9" key="1">
    <citation type="submission" date="2019-06" db="EMBL/GenBank/DDBJ databases">
        <title>A chromosome-scale genome assembly of the European perch, Perca fluviatilis.</title>
        <authorList>
            <person name="Roques C."/>
            <person name="Zahm M."/>
            <person name="Cabau C."/>
            <person name="Klopp C."/>
            <person name="Bouchez O."/>
            <person name="Donnadieu C."/>
            <person name="Kuhl H."/>
            <person name="Gislard M."/>
            <person name="Guendouz S."/>
            <person name="Journot L."/>
            <person name="Haffray P."/>
            <person name="Bestin A."/>
            <person name="Morvezen R."/>
            <person name="Feron R."/>
            <person name="Wen M."/>
            <person name="Jouanno E."/>
            <person name="Herpin A."/>
            <person name="Schartl M."/>
            <person name="Postlethwait J."/>
            <person name="Schaerlinger B."/>
            <person name="Chardard D."/>
            <person name="Lecocq T."/>
            <person name="Poncet C."/>
            <person name="Jaffrelo L."/>
            <person name="Lampietro C."/>
            <person name="Guiguen Y."/>
        </authorList>
    </citation>
    <scope>NUCLEOTIDE SEQUENCE [LARGE SCALE GENOMIC DNA]</scope>
    <source>
        <tissue evidence="8">Blood</tissue>
    </source>
</reference>
<keyword evidence="3" id="KW-0732">Signal</keyword>
<dbReference type="Proteomes" id="UP000465112">
    <property type="component" value="Chromosome 22"/>
</dbReference>
<feature type="disulfide bond" evidence="6">
    <location>
        <begin position="167"/>
        <end position="185"/>
    </location>
</feature>
<dbReference type="Gene3D" id="4.10.760.10">
    <property type="entry name" value="Agouti domain"/>
    <property type="match status" value="1"/>
</dbReference>
<sequence>MCKPASLISLSPRGVRSQTKNKKSNQLDVQAAGHATHGFPSMCSIVASEKTRLLTVRMKTAVMWLCILHLALASAGLFTRNDLQAAHSNVSSRRARAPQSTESLYRGRQRPLFARRGQYERQRIHVPKANVAPVPLNDIPPPPKAAPKPVKPNCSSLTQSCLPQSGCCDPFATCHCRFFNAVCVCRRIKS</sequence>
<feature type="domain" description="Agouti" evidence="7">
    <location>
        <begin position="154"/>
        <end position="190"/>
    </location>
</feature>
<evidence type="ECO:0000256" key="6">
    <source>
        <dbReference type="PROSITE-ProRule" id="PRU00494"/>
    </source>
</evidence>
<dbReference type="GO" id="GO:0005184">
    <property type="term" value="F:neuropeptide hormone activity"/>
    <property type="evidence" value="ECO:0007669"/>
    <property type="project" value="TreeGrafter"/>
</dbReference>
<evidence type="ECO:0000313" key="9">
    <source>
        <dbReference type="Proteomes" id="UP000465112"/>
    </source>
</evidence>
<keyword evidence="2" id="KW-0964">Secreted</keyword>
<dbReference type="SUPFAM" id="SSF57055">
    <property type="entry name" value="Agouti-related protein"/>
    <property type="match status" value="1"/>
</dbReference>
<evidence type="ECO:0000256" key="4">
    <source>
        <dbReference type="ARBA" id="ARBA00022854"/>
    </source>
</evidence>
<comment type="subcellular location">
    <subcellularLocation>
        <location evidence="1">Secreted</location>
    </subcellularLocation>
</comment>
<organism evidence="8 9">
    <name type="scientific">Perca fluviatilis</name>
    <name type="common">European perch</name>
    <dbReference type="NCBI Taxonomy" id="8168"/>
    <lineage>
        <taxon>Eukaryota</taxon>
        <taxon>Metazoa</taxon>
        <taxon>Chordata</taxon>
        <taxon>Craniata</taxon>
        <taxon>Vertebrata</taxon>
        <taxon>Euteleostomi</taxon>
        <taxon>Actinopterygii</taxon>
        <taxon>Neopterygii</taxon>
        <taxon>Teleostei</taxon>
        <taxon>Neoteleostei</taxon>
        <taxon>Acanthomorphata</taxon>
        <taxon>Eupercaria</taxon>
        <taxon>Perciformes</taxon>
        <taxon>Percoidei</taxon>
        <taxon>Percidae</taxon>
        <taxon>Percinae</taxon>
        <taxon>Perca</taxon>
    </lineage>
</organism>
<dbReference type="Pfam" id="PF05039">
    <property type="entry name" value="Agouti"/>
    <property type="match status" value="1"/>
</dbReference>
<dbReference type="InterPro" id="IPR027300">
    <property type="entry name" value="Agouti_dom"/>
</dbReference>
<dbReference type="PANTHER" id="PTHR16551:SF5">
    <property type="entry name" value="AGOUTI-RELATED PEPTIDE 2"/>
    <property type="match status" value="1"/>
</dbReference>
<dbReference type="PROSITE" id="PS51150">
    <property type="entry name" value="AGOUTI_2"/>
    <property type="match status" value="1"/>
</dbReference>
<evidence type="ECO:0000256" key="3">
    <source>
        <dbReference type="ARBA" id="ARBA00022729"/>
    </source>
</evidence>